<dbReference type="SUPFAM" id="SSF100950">
    <property type="entry name" value="NagB/RpiA/CoA transferase-like"/>
    <property type="match status" value="1"/>
</dbReference>
<dbReference type="InterPro" id="IPR051054">
    <property type="entry name" value="SorC_transcr_regulators"/>
</dbReference>
<protein>
    <submittedName>
        <fullName evidence="7">Transcriptional regulator</fullName>
    </submittedName>
</protein>
<evidence type="ECO:0000256" key="4">
    <source>
        <dbReference type="ARBA" id="ARBA00023163"/>
    </source>
</evidence>
<dbReference type="OrthoDB" id="58802at2"/>
<comment type="caution">
    <text evidence="7">The sequence shown here is derived from an EMBL/GenBank/DDBJ whole genome shotgun (WGS) entry which is preliminary data.</text>
</comment>
<dbReference type="EMBL" id="BJXB01000009">
    <property type="protein sequence ID" value="GEM46819.1"/>
    <property type="molecule type" value="Genomic_DNA"/>
</dbReference>
<name>A0A511N1U8_DEIC1</name>
<dbReference type="PANTHER" id="PTHR34294">
    <property type="entry name" value="TRANSCRIPTIONAL REGULATOR-RELATED"/>
    <property type="match status" value="1"/>
</dbReference>
<comment type="similarity">
    <text evidence="1">Belongs to the SorC transcriptional regulatory family.</text>
</comment>
<dbReference type="Gene3D" id="3.40.50.1360">
    <property type="match status" value="1"/>
</dbReference>
<accession>A0A511N1U8</accession>
<dbReference type="InterPro" id="IPR037171">
    <property type="entry name" value="NagB/RpiA_transferase-like"/>
</dbReference>
<dbReference type="Gene3D" id="1.10.10.60">
    <property type="entry name" value="Homeodomain-like"/>
    <property type="match status" value="1"/>
</dbReference>
<reference evidence="7 8" key="1">
    <citation type="submission" date="2019-07" db="EMBL/GenBank/DDBJ databases">
        <title>Whole genome shotgun sequence of Deinococcus cellulosilyticus NBRC 106333.</title>
        <authorList>
            <person name="Hosoyama A."/>
            <person name="Uohara A."/>
            <person name="Ohji S."/>
            <person name="Ichikawa N."/>
        </authorList>
    </citation>
    <scope>NUCLEOTIDE SEQUENCE [LARGE SCALE GENOMIC DNA]</scope>
    <source>
        <strain evidence="7 8">NBRC 106333</strain>
    </source>
</reference>
<feature type="domain" description="RNA polymerase sigma-70 region 4" evidence="6">
    <location>
        <begin position="11"/>
        <end position="43"/>
    </location>
</feature>
<dbReference type="InterPro" id="IPR007630">
    <property type="entry name" value="RNA_pol_sigma70_r4"/>
</dbReference>
<keyword evidence="8" id="KW-1185">Reference proteome</keyword>
<dbReference type="Pfam" id="PF04545">
    <property type="entry name" value="Sigma70_r4"/>
    <property type="match status" value="1"/>
</dbReference>
<organism evidence="7 8">
    <name type="scientific">Deinococcus cellulosilyticus (strain DSM 18568 / NBRC 106333 / KACC 11606 / 5516J-15)</name>
    <dbReference type="NCBI Taxonomy" id="1223518"/>
    <lineage>
        <taxon>Bacteria</taxon>
        <taxon>Thermotogati</taxon>
        <taxon>Deinococcota</taxon>
        <taxon>Deinococci</taxon>
        <taxon>Deinococcales</taxon>
        <taxon>Deinococcaceae</taxon>
        <taxon>Deinococcus</taxon>
    </lineage>
</organism>
<evidence type="ECO:0000256" key="3">
    <source>
        <dbReference type="ARBA" id="ARBA00023125"/>
    </source>
</evidence>
<dbReference type="RefSeq" id="WP_146884614.1">
    <property type="nucleotide sequence ID" value="NZ_BJXB01000009.1"/>
</dbReference>
<evidence type="ECO:0000313" key="7">
    <source>
        <dbReference type="EMBL" id="GEM46819.1"/>
    </source>
</evidence>
<evidence type="ECO:0000259" key="5">
    <source>
        <dbReference type="Pfam" id="PF04198"/>
    </source>
</evidence>
<dbReference type="GO" id="GO:0030246">
    <property type="term" value="F:carbohydrate binding"/>
    <property type="evidence" value="ECO:0007669"/>
    <property type="project" value="InterPro"/>
</dbReference>
<keyword evidence="3" id="KW-0238">DNA-binding</keyword>
<evidence type="ECO:0000256" key="2">
    <source>
        <dbReference type="ARBA" id="ARBA00023015"/>
    </source>
</evidence>
<sequence>MQNQDDLAVQVARLYYYQNLTTEKIAEELGLSRPKVSRLLTHAKKNGLVEIRIHDPREPTRTLEGLLREHFQLERVHVIPTPENANEAECMRRVAMYAANHMGMLIQPGMTVGIAWGTTLNAVSQHLIPKPIPGVTLVQLNGSGTPTNFMSDHALGLLQRFGDNYQASVNPFPIPAFFDYSETKQALWRERSIRRVLDLQQQADLLLYSIGSAKASVLSYVYAANYLDPQDLKDMQQMNVVGDIATVFFREDGSFDGIPLNDRASGPDLSLFKNRKGAVCIVAGESKALALWGALRGRLMSELIVDDKTVRKVLGYGGVV</sequence>
<dbReference type="AlphaFoldDB" id="A0A511N1U8"/>
<dbReference type="GO" id="GO:0003700">
    <property type="term" value="F:DNA-binding transcription factor activity"/>
    <property type="evidence" value="ECO:0007669"/>
    <property type="project" value="InterPro"/>
</dbReference>
<evidence type="ECO:0000313" key="8">
    <source>
        <dbReference type="Proteomes" id="UP000321306"/>
    </source>
</evidence>
<keyword evidence="4" id="KW-0804">Transcription</keyword>
<dbReference type="GO" id="GO:0003677">
    <property type="term" value="F:DNA binding"/>
    <property type="evidence" value="ECO:0007669"/>
    <property type="project" value="UniProtKB-KW"/>
</dbReference>
<dbReference type="Proteomes" id="UP000321306">
    <property type="component" value="Unassembled WGS sequence"/>
</dbReference>
<dbReference type="GO" id="GO:0006352">
    <property type="term" value="P:DNA-templated transcription initiation"/>
    <property type="evidence" value="ECO:0007669"/>
    <property type="project" value="InterPro"/>
</dbReference>
<dbReference type="InterPro" id="IPR007324">
    <property type="entry name" value="Sugar-bd_dom_put"/>
</dbReference>
<dbReference type="PANTHER" id="PTHR34294:SF1">
    <property type="entry name" value="TRANSCRIPTIONAL REGULATOR LSRR"/>
    <property type="match status" value="1"/>
</dbReference>
<proteinExistence type="inferred from homology"/>
<feature type="domain" description="Sugar-binding" evidence="5">
    <location>
        <begin position="61"/>
        <end position="314"/>
    </location>
</feature>
<dbReference type="Pfam" id="PF04198">
    <property type="entry name" value="Sugar-bind"/>
    <property type="match status" value="1"/>
</dbReference>
<evidence type="ECO:0000259" key="6">
    <source>
        <dbReference type="Pfam" id="PF04545"/>
    </source>
</evidence>
<evidence type="ECO:0000256" key="1">
    <source>
        <dbReference type="ARBA" id="ARBA00010466"/>
    </source>
</evidence>
<gene>
    <name evidence="7" type="ORF">DC3_24540</name>
</gene>
<keyword evidence="2" id="KW-0805">Transcription regulation</keyword>